<dbReference type="InterPro" id="IPR009057">
    <property type="entry name" value="Homeodomain-like_sf"/>
</dbReference>
<keyword evidence="4" id="KW-1185">Reference proteome</keyword>
<evidence type="ECO:0000256" key="1">
    <source>
        <dbReference type="ARBA" id="ARBA00023125"/>
    </source>
</evidence>
<dbReference type="GO" id="GO:0000976">
    <property type="term" value="F:transcription cis-regulatory region binding"/>
    <property type="evidence" value="ECO:0007669"/>
    <property type="project" value="TreeGrafter"/>
</dbReference>
<dbReference type="Gene3D" id="1.10.357.10">
    <property type="entry name" value="Tetracycline Repressor, domain 2"/>
    <property type="match status" value="1"/>
</dbReference>
<dbReference type="InterPro" id="IPR001647">
    <property type="entry name" value="HTH_TetR"/>
</dbReference>
<dbReference type="InterPro" id="IPR050109">
    <property type="entry name" value="HTH-type_TetR-like_transc_reg"/>
</dbReference>
<dbReference type="PANTHER" id="PTHR30055">
    <property type="entry name" value="HTH-TYPE TRANSCRIPTIONAL REGULATOR RUTR"/>
    <property type="match status" value="1"/>
</dbReference>
<proteinExistence type="predicted"/>
<dbReference type="Proteomes" id="UP000654257">
    <property type="component" value="Unassembled WGS sequence"/>
</dbReference>
<feature type="domain" description="HTH tetR-type" evidence="2">
    <location>
        <begin position="2"/>
        <end position="26"/>
    </location>
</feature>
<dbReference type="InterPro" id="IPR036271">
    <property type="entry name" value="Tet_transcr_reg_TetR-rel_C_sf"/>
</dbReference>
<protein>
    <submittedName>
        <fullName evidence="3">TetR family transcriptional regulator</fullName>
    </submittedName>
</protein>
<comment type="caution">
    <text evidence="3">The sequence shown here is derived from an EMBL/GenBank/DDBJ whole genome shotgun (WGS) entry which is preliminary data.</text>
</comment>
<keyword evidence="1" id="KW-0238">DNA-binding</keyword>
<dbReference type="SUPFAM" id="SSF46689">
    <property type="entry name" value="Homeodomain-like"/>
    <property type="match status" value="1"/>
</dbReference>
<evidence type="ECO:0000259" key="2">
    <source>
        <dbReference type="Pfam" id="PF00440"/>
    </source>
</evidence>
<dbReference type="EMBL" id="BMCU01000001">
    <property type="protein sequence ID" value="GGF94849.1"/>
    <property type="molecule type" value="Genomic_DNA"/>
</dbReference>
<reference evidence="3" key="2">
    <citation type="submission" date="2020-09" db="EMBL/GenBank/DDBJ databases">
        <authorList>
            <person name="Sun Q."/>
            <person name="Sedlacek I."/>
        </authorList>
    </citation>
    <scope>NUCLEOTIDE SEQUENCE</scope>
    <source>
        <strain evidence="3">CCM 7905</strain>
    </source>
</reference>
<accession>A0A917FQJ7</accession>
<evidence type="ECO:0000313" key="3">
    <source>
        <dbReference type="EMBL" id="GGF94849.1"/>
    </source>
</evidence>
<reference evidence="3" key="1">
    <citation type="journal article" date="2014" name="Int. J. Syst. Evol. Microbiol.">
        <title>Complete genome sequence of Corynebacterium casei LMG S-19264T (=DSM 44701T), isolated from a smear-ripened cheese.</title>
        <authorList>
            <consortium name="US DOE Joint Genome Institute (JGI-PGF)"/>
            <person name="Walter F."/>
            <person name="Albersmeier A."/>
            <person name="Kalinowski J."/>
            <person name="Ruckert C."/>
        </authorList>
    </citation>
    <scope>NUCLEOTIDE SEQUENCE</scope>
    <source>
        <strain evidence="3">CCM 7905</strain>
    </source>
</reference>
<sequence>MAARADMGTGTVYRHFASKGELFAEVFRIACTREVDAVRAAHTDESAESVVASMLVFAHRALRAPTMAYALLVEPVDPLVEAERLAFRRAFRDSLAESIDVAIDAGSIPKQDSAVTAACIVGAIAEALVMPLAHHVSSDAVTDSLATFVRRAIGIKQEMS</sequence>
<gene>
    <name evidence="3" type="ORF">GCM10007304_05880</name>
</gene>
<organism evidence="3 4">
    <name type="scientific">Rhodococcoides trifolii</name>
    <dbReference type="NCBI Taxonomy" id="908250"/>
    <lineage>
        <taxon>Bacteria</taxon>
        <taxon>Bacillati</taxon>
        <taxon>Actinomycetota</taxon>
        <taxon>Actinomycetes</taxon>
        <taxon>Mycobacteriales</taxon>
        <taxon>Nocardiaceae</taxon>
        <taxon>Rhodococcoides</taxon>
    </lineage>
</organism>
<dbReference type="GO" id="GO:0003700">
    <property type="term" value="F:DNA-binding transcription factor activity"/>
    <property type="evidence" value="ECO:0007669"/>
    <property type="project" value="TreeGrafter"/>
</dbReference>
<dbReference type="Pfam" id="PF00440">
    <property type="entry name" value="TetR_N"/>
    <property type="match status" value="1"/>
</dbReference>
<dbReference type="SUPFAM" id="SSF48498">
    <property type="entry name" value="Tetracyclin repressor-like, C-terminal domain"/>
    <property type="match status" value="1"/>
</dbReference>
<name>A0A917FQJ7_9NOCA</name>
<dbReference type="AlphaFoldDB" id="A0A917FQJ7"/>
<evidence type="ECO:0000313" key="4">
    <source>
        <dbReference type="Proteomes" id="UP000654257"/>
    </source>
</evidence>
<dbReference type="PANTHER" id="PTHR30055:SF226">
    <property type="entry name" value="HTH-TYPE TRANSCRIPTIONAL REGULATOR PKSA"/>
    <property type="match status" value="1"/>
</dbReference>